<gene>
    <name evidence="2" type="ORF">NDU88_004365</name>
</gene>
<accession>A0AAV7WVL5</accession>
<keyword evidence="3" id="KW-1185">Reference proteome</keyword>
<dbReference type="EMBL" id="JANPWB010000001">
    <property type="protein sequence ID" value="KAJ1216766.1"/>
    <property type="molecule type" value="Genomic_DNA"/>
</dbReference>
<name>A0AAV7WVL5_PLEWA</name>
<comment type="caution">
    <text evidence="2">The sequence shown here is derived from an EMBL/GenBank/DDBJ whole genome shotgun (WGS) entry which is preliminary data.</text>
</comment>
<reference evidence="2" key="1">
    <citation type="journal article" date="2022" name="bioRxiv">
        <title>Sequencing and chromosome-scale assembly of the giantPleurodeles waltlgenome.</title>
        <authorList>
            <person name="Brown T."/>
            <person name="Elewa A."/>
            <person name="Iarovenko S."/>
            <person name="Subramanian E."/>
            <person name="Araus A.J."/>
            <person name="Petzold A."/>
            <person name="Susuki M."/>
            <person name="Suzuki K.-i.T."/>
            <person name="Hayashi T."/>
            <person name="Toyoda A."/>
            <person name="Oliveira C."/>
            <person name="Osipova E."/>
            <person name="Leigh N.D."/>
            <person name="Simon A."/>
            <person name="Yun M.H."/>
        </authorList>
    </citation>
    <scope>NUCLEOTIDE SEQUENCE</scope>
    <source>
        <strain evidence="2">20211129_DDA</strain>
        <tissue evidence="2">Liver</tissue>
    </source>
</reference>
<evidence type="ECO:0000313" key="2">
    <source>
        <dbReference type="EMBL" id="KAJ1216766.1"/>
    </source>
</evidence>
<feature type="region of interest" description="Disordered" evidence="1">
    <location>
        <begin position="1"/>
        <end position="78"/>
    </location>
</feature>
<dbReference type="AlphaFoldDB" id="A0AAV7WVL5"/>
<proteinExistence type="predicted"/>
<sequence>MLSSKPLGTHPAPQGIDPVAQPQPHDSHPTPSKHLQSCVNRGSRAPLDEMLPGQKSQQEAPQVATRNIEILPRRRKER</sequence>
<protein>
    <submittedName>
        <fullName evidence="2">Uncharacterized protein</fullName>
    </submittedName>
</protein>
<dbReference type="Proteomes" id="UP001066276">
    <property type="component" value="Chromosome 1_1"/>
</dbReference>
<evidence type="ECO:0000313" key="3">
    <source>
        <dbReference type="Proteomes" id="UP001066276"/>
    </source>
</evidence>
<feature type="compositionally biased region" description="Polar residues" evidence="1">
    <location>
        <begin position="29"/>
        <end position="40"/>
    </location>
</feature>
<evidence type="ECO:0000256" key="1">
    <source>
        <dbReference type="SAM" id="MobiDB-lite"/>
    </source>
</evidence>
<organism evidence="2 3">
    <name type="scientific">Pleurodeles waltl</name>
    <name type="common">Iberian ribbed newt</name>
    <dbReference type="NCBI Taxonomy" id="8319"/>
    <lineage>
        <taxon>Eukaryota</taxon>
        <taxon>Metazoa</taxon>
        <taxon>Chordata</taxon>
        <taxon>Craniata</taxon>
        <taxon>Vertebrata</taxon>
        <taxon>Euteleostomi</taxon>
        <taxon>Amphibia</taxon>
        <taxon>Batrachia</taxon>
        <taxon>Caudata</taxon>
        <taxon>Salamandroidea</taxon>
        <taxon>Salamandridae</taxon>
        <taxon>Pleurodelinae</taxon>
        <taxon>Pleurodeles</taxon>
    </lineage>
</organism>